<keyword evidence="2" id="KW-1185">Reference proteome</keyword>
<gene>
    <name evidence="1" type="ORF">GS398_07875</name>
</gene>
<reference evidence="1 2" key="1">
    <citation type="submission" date="2019-11" db="EMBL/GenBank/DDBJ databases">
        <title>Pedobacter sp. HMF7056 Genome sequencing and assembly.</title>
        <authorList>
            <person name="Kang H."/>
            <person name="Kim H."/>
            <person name="Joh K."/>
        </authorList>
    </citation>
    <scope>NUCLEOTIDE SEQUENCE [LARGE SCALE GENOMIC DNA]</scope>
    <source>
        <strain evidence="1 2">HMF7056</strain>
    </source>
</reference>
<accession>A0A7K1XW46</accession>
<comment type="caution">
    <text evidence="1">The sequence shown here is derived from an EMBL/GenBank/DDBJ whole genome shotgun (WGS) entry which is preliminary data.</text>
</comment>
<name>A0A7K1XW46_9SPHI</name>
<evidence type="ECO:0008006" key="3">
    <source>
        <dbReference type="Google" id="ProtNLM"/>
    </source>
</evidence>
<evidence type="ECO:0000313" key="1">
    <source>
        <dbReference type="EMBL" id="MXV15215.1"/>
    </source>
</evidence>
<dbReference type="AlphaFoldDB" id="A0A7K1XW46"/>
<organism evidence="1 2">
    <name type="scientific">Hufsiella ginkgonis</name>
    <dbReference type="NCBI Taxonomy" id="2695274"/>
    <lineage>
        <taxon>Bacteria</taxon>
        <taxon>Pseudomonadati</taxon>
        <taxon>Bacteroidota</taxon>
        <taxon>Sphingobacteriia</taxon>
        <taxon>Sphingobacteriales</taxon>
        <taxon>Sphingobacteriaceae</taxon>
        <taxon>Hufsiella</taxon>
    </lineage>
</organism>
<evidence type="ECO:0000313" key="2">
    <source>
        <dbReference type="Proteomes" id="UP000451233"/>
    </source>
</evidence>
<dbReference type="Proteomes" id="UP000451233">
    <property type="component" value="Unassembled WGS sequence"/>
</dbReference>
<protein>
    <recommendedName>
        <fullName evidence="3">Rpn family recombination-promoting nuclease/putative transposase</fullName>
    </recommendedName>
</protein>
<dbReference type="EMBL" id="WVHS01000002">
    <property type="protein sequence ID" value="MXV15215.1"/>
    <property type="molecule type" value="Genomic_DNA"/>
</dbReference>
<sequence length="272" mass="31294">MANNYDKILRENFRQPKKLLVSELLNTDPVRVVPLVPKIQHTILERETDTIAEVLTSDGKLVILHIEWQSSNDPKMGLRMAIYDLLLHQTYEKDVIGVVLYVGRSKMTMTGKLAFAGLRYKCIILDIRRFDPSMFLESDDPGEIILAVLAGGENDKSQVVNRIFVKLQQLLDNDKTELKKRIRQLELLSLLRGEDVQRLVNKKEDKMAVTIDITRDLKYRAGLEKGQERFFKGINQMLSEGYSQTEIQRFFGLSKKEINRVMALNDAAVKDQ</sequence>
<proteinExistence type="predicted"/>
<dbReference type="RefSeq" id="WP_160906221.1">
    <property type="nucleotide sequence ID" value="NZ_WVHS01000002.1"/>
</dbReference>